<comment type="caution">
    <text evidence="8">The sequence shown here is derived from an EMBL/GenBank/DDBJ whole genome shotgun (WGS) entry which is preliminary data.</text>
</comment>
<evidence type="ECO:0000256" key="1">
    <source>
        <dbReference type="ARBA" id="ARBA00004141"/>
    </source>
</evidence>
<dbReference type="PANTHER" id="PTHR43582">
    <property type="entry name" value="LINEARMYCIN RESISTANCE ATP-BINDING PROTEIN LNRL"/>
    <property type="match status" value="1"/>
</dbReference>
<dbReference type="SUPFAM" id="SSF52540">
    <property type="entry name" value="P-loop containing nucleoside triphosphate hydrolases"/>
    <property type="match status" value="1"/>
</dbReference>
<gene>
    <name evidence="8" type="ORF">SCF082_LOCUS34787</name>
</gene>
<evidence type="ECO:0000256" key="5">
    <source>
        <dbReference type="SAM" id="Phobius"/>
    </source>
</evidence>
<reference evidence="8 9" key="1">
    <citation type="submission" date="2024-02" db="EMBL/GenBank/DDBJ databases">
        <authorList>
            <person name="Chen Y."/>
            <person name="Shah S."/>
            <person name="Dougan E. K."/>
            <person name="Thang M."/>
            <person name="Chan C."/>
        </authorList>
    </citation>
    <scope>NUCLEOTIDE SEQUENCE [LARGE SCALE GENOMIC DNA]</scope>
</reference>
<feature type="domain" description="ABC transporter" evidence="6">
    <location>
        <begin position="4"/>
        <end position="90"/>
    </location>
</feature>
<keyword evidence="3 5" id="KW-1133">Transmembrane helix</keyword>
<evidence type="ECO:0000259" key="7">
    <source>
        <dbReference type="Pfam" id="PF12698"/>
    </source>
</evidence>
<dbReference type="Pfam" id="PF00005">
    <property type="entry name" value="ABC_tran"/>
    <property type="match status" value="1"/>
</dbReference>
<dbReference type="PROSITE" id="PS00211">
    <property type="entry name" value="ABC_TRANSPORTER_1"/>
    <property type="match status" value="1"/>
</dbReference>
<proteinExistence type="predicted"/>
<dbReference type="EMBL" id="CAXAMM010032251">
    <property type="protein sequence ID" value="CAK9069487.1"/>
    <property type="molecule type" value="Genomic_DNA"/>
</dbReference>
<accession>A0ABP0P1Y3</accession>
<protein>
    <submittedName>
        <fullName evidence="8">Linearmycin resistance ATP-binding protein LnrL</fullName>
    </submittedName>
</protein>
<evidence type="ECO:0000313" key="8">
    <source>
        <dbReference type="EMBL" id="CAK9069487.1"/>
    </source>
</evidence>
<organism evidence="8 9">
    <name type="scientific">Durusdinium trenchii</name>
    <dbReference type="NCBI Taxonomy" id="1381693"/>
    <lineage>
        <taxon>Eukaryota</taxon>
        <taxon>Sar</taxon>
        <taxon>Alveolata</taxon>
        <taxon>Dinophyceae</taxon>
        <taxon>Suessiales</taxon>
        <taxon>Symbiodiniaceae</taxon>
        <taxon>Durusdinium</taxon>
    </lineage>
</organism>
<feature type="domain" description="ABC-2 type transporter transmembrane" evidence="7">
    <location>
        <begin position="235"/>
        <end position="325"/>
    </location>
</feature>
<evidence type="ECO:0000259" key="6">
    <source>
        <dbReference type="Pfam" id="PF00005"/>
    </source>
</evidence>
<comment type="subcellular location">
    <subcellularLocation>
        <location evidence="1">Membrane</location>
        <topology evidence="1">Multi-pass membrane protein</topology>
    </subcellularLocation>
</comment>
<name>A0ABP0P1Y3_9DINO</name>
<keyword evidence="8" id="KW-0547">Nucleotide-binding</keyword>
<evidence type="ECO:0000256" key="2">
    <source>
        <dbReference type="ARBA" id="ARBA00022692"/>
    </source>
</evidence>
<keyword evidence="4 5" id="KW-0472">Membrane</keyword>
<dbReference type="Pfam" id="PF12698">
    <property type="entry name" value="ABC2_membrane_3"/>
    <property type="match status" value="1"/>
</dbReference>
<dbReference type="Proteomes" id="UP001642464">
    <property type="component" value="Unassembled WGS sequence"/>
</dbReference>
<keyword evidence="9" id="KW-1185">Reference proteome</keyword>
<feature type="transmembrane region" description="Helical" evidence="5">
    <location>
        <begin position="233"/>
        <end position="253"/>
    </location>
</feature>
<dbReference type="InterPro" id="IPR017871">
    <property type="entry name" value="ABC_transporter-like_CS"/>
</dbReference>
<evidence type="ECO:0000313" key="9">
    <source>
        <dbReference type="Proteomes" id="UP001642464"/>
    </source>
</evidence>
<keyword evidence="2 5" id="KW-0812">Transmembrane</keyword>
<evidence type="ECO:0000256" key="4">
    <source>
        <dbReference type="ARBA" id="ARBA00023136"/>
    </source>
</evidence>
<dbReference type="Gene3D" id="3.40.50.300">
    <property type="entry name" value="P-loop containing nucleotide triphosphate hydrolases"/>
    <property type="match status" value="1"/>
</dbReference>
<evidence type="ECO:0000256" key="3">
    <source>
        <dbReference type="ARBA" id="ARBA00022989"/>
    </source>
</evidence>
<dbReference type="InterPro" id="IPR013525">
    <property type="entry name" value="ABC2_TM"/>
</dbReference>
<dbReference type="Gene3D" id="3.40.1710.10">
    <property type="entry name" value="abc type-2 transporter like domain"/>
    <property type="match status" value="1"/>
</dbReference>
<feature type="non-terminal residue" evidence="8">
    <location>
        <position position="392"/>
    </location>
</feature>
<dbReference type="PANTHER" id="PTHR43582:SF2">
    <property type="entry name" value="LINEARMYCIN RESISTANCE ATP-BINDING PROTEIN LNRL"/>
    <property type="match status" value="1"/>
</dbReference>
<dbReference type="GO" id="GO:0005524">
    <property type="term" value="F:ATP binding"/>
    <property type="evidence" value="ECO:0007669"/>
    <property type="project" value="UniProtKB-KW"/>
</dbReference>
<dbReference type="InterPro" id="IPR003439">
    <property type="entry name" value="ABC_transporter-like_ATP-bd"/>
</dbReference>
<keyword evidence="8" id="KW-0067">ATP-binding</keyword>
<dbReference type="InterPro" id="IPR027417">
    <property type="entry name" value="P-loop_NTPase"/>
</dbReference>
<sequence>MRMLIGVAPQEIALYEAMTARENLVLFSRLHGLGRNDAKQRANELLDRVGLADRAHHRVAGFSGGMKRRLNLAAALVGEPKLVLLDEPTAGVDPQSRNAIFDMVAQLKDAGVTVLFSTHYMEEAARLCDRVAIVDHGRLLALGTVGELIETHGGPSMVVVRRHGQDEERTATTAPLDELSRLIADHGPTIAELRRVLDPDRAGAPALKGVLAGVRVVLVLAAKDVRLLSRDRVALFFTLVFPLLFGILFGAVFSGSAAGDGPRALDVAIVDLDGSNDSRGIVARLSEGDQLSPVPVETAAEARELVRTGVVEAYFVFPEGFGEAATMPFGGTPMRVEIGSGPSGRGTRAMLTGIATQAVFEQFGEGMLDPERSRQMVREARDLLADADGVDP</sequence>